<evidence type="ECO:0000313" key="2">
    <source>
        <dbReference type="Proteomes" id="UP000261360"/>
    </source>
</evidence>
<name>A0A3B4WKI0_SERLL</name>
<accession>A0A3B4WKI0</accession>
<dbReference type="AlphaFoldDB" id="A0A3B4WKI0"/>
<reference evidence="1" key="1">
    <citation type="submission" date="2025-08" db="UniProtKB">
        <authorList>
            <consortium name="Ensembl"/>
        </authorList>
    </citation>
    <scope>IDENTIFICATION</scope>
</reference>
<sequence length="132" mass="15215">SRRPMCRSRIGRHFRGGCCLLGGMHHHRINFDKYHPGEQTRVAIDKASFQSHRCYIYVFLHCCLIGSNVSDDNQCGATDKSLVYKQGNMLVWYKPQQKSHYHFLKQLGNCCQWPPEGAVRQQSAVKFCPVSQ</sequence>
<reference evidence="1" key="2">
    <citation type="submission" date="2025-09" db="UniProtKB">
        <authorList>
            <consortium name="Ensembl"/>
        </authorList>
    </citation>
    <scope>IDENTIFICATION</scope>
</reference>
<dbReference type="Ensembl" id="ENSSLDT00000003088.1">
    <property type="protein sequence ID" value="ENSSLDP00000002977.1"/>
    <property type="gene ID" value="ENSSLDG00000002322.1"/>
</dbReference>
<dbReference type="Proteomes" id="UP000261360">
    <property type="component" value="Unplaced"/>
</dbReference>
<keyword evidence="2" id="KW-1185">Reference proteome</keyword>
<protein>
    <submittedName>
        <fullName evidence="1">Uncharacterized protein</fullName>
    </submittedName>
</protein>
<organism evidence="1 2">
    <name type="scientific">Seriola lalandi dorsalis</name>
    <dbReference type="NCBI Taxonomy" id="1841481"/>
    <lineage>
        <taxon>Eukaryota</taxon>
        <taxon>Metazoa</taxon>
        <taxon>Chordata</taxon>
        <taxon>Craniata</taxon>
        <taxon>Vertebrata</taxon>
        <taxon>Euteleostomi</taxon>
        <taxon>Actinopterygii</taxon>
        <taxon>Neopterygii</taxon>
        <taxon>Teleostei</taxon>
        <taxon>Neoteleostei</taxon>
        <taxon>Acanthomorphata</taxon>
        <taxon>Carangaria</taxon>
        <taxon>Carangiformes</taxon>
        <taxon>Carangidae</taxon>
        <taxon>Seriola</taxon>
    </lineage>
</organism>
<evidence type="ECO:0000313" key="1">
    <source>
        <dbReference type="Ensembl" id="ENSSLDP00000002977.1"/>
    </source>
</evidence>
<proteinExistence type="predicted"/>